<evidence type="ECO:0000313" key="3">
    <source>
        <dbReference type="RefSeq" id="XP_011012076.1"/>
    </source>
</evidence>
<reference evidence="3" key="1">
    <citation type="submission" date="2025-08" db="UniProtKB">
        <authorList>
            <consortium name="RefSeq"/>
        </authorList>
    </citation>
    <scope>IDENTIFICATION</scope>
</reference>
<dbReference type="GeneID" id="105116420"/>
<dbReference type="Proteomes" id="UP000694918">
    <property type="component" value="Unplaced"/>
</dbReference>
<dbReference type="RefSeq" id="XP_011012076.1">
    <property type="nucleotide sequence ID" value="XM_011013774.1"/>
</dbReference>
<keyword evidence="1" id="KW-1133">Transmembrane helix</keyword>
<evidence type="ECO:0000313" key="2">
    <source>
        <dbReference type="Proteomes" id="UP000694918"/>
    </source>
</evidence>
<evidence type="ECO:0000256" key="1">
    <source>
        <dbReference type="SAM" id="Phobius"/>
    </source>
</evidence>
<keyword evidence="1" id="KW-0812">Transmembrane</keyword>
<keyword evidence="1" id="KW-0472">Membrane</keyword>
<feature type="transmembrane region" description="Helical" evidence="1">
    <location>
        <begin position="79"/>
        <end position="102"/>
    </location>
</feature>
<sequence length="109" mass="12769">MEEGRDRRRLKLSTLTVMGRANIYVLITDWLNEMNWQSMERSRTWESKHWKPCLRMMNFEVGLAGCSSRCCVFSVPRSLAMFLCYAPLVMLFWILSSTSFVFSGKRGVE</sequence>
<accession>A0AAJ6XB55</accession>
<gene>
    <name evidence="3" type="primary">LOC105116420</name>
</gene>
<name>A0AAJ6XB55_POPEU</name>
<dbReference type="AlphaFoldDB" id="A0AAJ6XB55"/>
<dbReference type="KEGG" id="peu:105116420"/>
<organism evidence="2 3">
    <name type="scientific">Populus euphratica</name>
    <name type="common">Euphrates poplar</name>
    <dbReference type="NCBI Taxonomy" id="75702"/>
    <lineage>
        <taxon>Eukaryota</taxon>
        <taxon>Viridiplantae</taxon>
        <taxon>Streptophyta</taxon>
        <taxon>Embryophyta</taxon>
        <taxon>Tracheophyta</taxon>
        <taxon>Spermatophyta</taxon>
        <taxon>Magnoliopsida</taxon>
        <taxon>eudicotyledons</taxon>
        <taxon>Gunneridae</taxon>
        <taxon>Pentapetalae</taxon>
        <taxon>rosids</taxon>
        <taxon>fabids</taxon>
        <taxon>Malpighiales</taxon>
        <taxon>Salicaceae</taxon>
        <taxon>Saliceae</taxon>
        <taxon>Populus</taxon>
    </lineage>
</organism>
<keyword evidence="2" id="KW-1185">Reference proteome</keyword>
<protein>
    <submittedName>
        <fullName evidence="3">Uncharacterized protein LOC105116420</fullName>
    </submittedName>
</protein>
<proteinExistence type="predicted"/>